<proteinExistence type="predicted"/>
<protein>
    <submittedName>
        <fullName evidence="1">Uncharacterized protein</fullName>
    </submittedName>
</protein>
<feature type="non-terminal residue" evidence="1">
    <location>
        <position position="93"/>
    </location>
</feature>
<gene>
    <name evidence="1" type="primary">ORF10463</name>
</gene>
<dbReference type="AlphaFoldDB" id="A0A0B6Y3A6"/>
<sequence length="93" mass="10893">FDFDVMDRKPNIVPGNRFHIQWSEISLGLPIFNVTETQRLLHVPVIRRGNLKQYSIVKCETFPGTATSRSDMNRPGKHDFLPISEQIQFDHWQ</sequence>
<dbReference type="InterPro" id="IPR038081">
    <property type="entry name" value="CalX-like_sf"/>
</dbReference>
<accession>A0A0B6Y3A6</accession>
<reference evidence="1" key="1">
    <citation type="submission" date="2014-12" db="EMBL/GenBank/DDBJ databases">
        <title>Insight into the proteome of Arion vulgaris.</title>
        <authorList>
            <person name="Aradska J."/>
            <person name="Bulat T."/>
            <person name="Smidak R."/>
            <person name="Sarate P."/>
            <person name="Gangsoo J."/>
            <person name="Sialana F."/>
            <person name="Bilban M."/>
            <person name="Lubec G."/>
        </authorList>
    </citation>
    <scope>NUCLEOTIDE SEQUENCE</scope>
    <source>
        <tissue evidence="1">Skin</tissue>
    </source>
</reference>
<name>A0A0B6Y3A6_9EUPU</name>
<dbReference type="SUPFAM" id="SSF141072">
    <property type="entry name" value="CalX-like"/>
    <property type="match status" value="1"/>
</dbReference>
<dbReference type="GO" id="GO:0009653">
    <property type="term" value="P:anatomical structure morphogenesis"/>
    <property type="evidence" value="ECO:0007669"/>
    <property type="project" value="TreeGrafter"/>
</dbReference>
<dbReference type="InterPro" id="IPR051561">
    <property type="entry name" value="FRAS1_ECM"/>
</dbReference>
<evidence type="ECO:0000313" key="1">
    <source>
        <dbReference type="EMBL" id="CEK50336.1"/>
    </source>
</evidence>
<dbReference type="Gene3D" id="2.60.40.2030">
    <property type="match status" value="1"/>
</dbReference>
<dbReference type="PANTHER" id="PTHR45739">
    <property type="entry name" value="MATRIX PROTEIN, PUTATIVE-RELATED"/>
    <property type="match status" value="1"/>
</dbReference>
<feature type="non-terminal residue" evidence="1">
    <location>
        <position position="1"/>
    </location>
</feature>
<organism evidence="1">
    <name type="scientific">Arion vulgaris</name>
    <dbReference type="NCBI Taxonomy" id="1028688"/>
    <lineage>
        <taxon>Eukaryota</taxon>
        <taxon>Metazoa</taxon>
        <taxon>Spiralia</taxon>
        <taxon>Lophotrochozoa</taxon>
        <taxon>Mollusca</taxon>
        <taxon>Gastropoda</taxon>
        <taxon>Heterobranchia</taxon>
        <taxon>Euthyneura</taxon>
        <taxon>Panpulmonata</taxon>
        <taxon>Eupulmonata</taxon>
        <taxon>Stylommatophora</taxon>
        <taxon>Helicina</taxon>
        <taxon>Arionoidea</taxon>
        <taxon>Arionidae</taxon>
        <taxon>Arion</taxon>
    </lineage>
</organism>
<dbReference type="EMBL" id="HACG01003471">
    <property type="protein sequence ID" value="CEK50336.1"/>
    <property type="molecule type" value="Transcribed_RNA"/>
</dbReference>
<dbReference type="PANTHER" id="PTHR45739:SF1">
    <property type="entry name" value="EXTRACELLULAR MATRIX ORGANIZING PROTEIN FRAS1"/>
    <property type="match status" value="1"/>
</dbReference>